<gene>
    <name evidence="9" type="ORF">AUC71_08595</name>
</gene>
<feature type="transmembrane region" description="Helical" evidence="7">
    <location>
        <begin position="136"/>
        <end position="164"/>
    </location>
</feature>
<keyword evidence="4 7" id="KW-0812">Transmembrane</keyword>
<proteinExistence type="inferred from homology"/>
<evidence type="ECO:0000256" key="1">
    <source>
        <dbReference type="ARBA" id="ARBA00004651"/>
    </source>
</evidence>
<dbReference type="RefSeq" id="WP_069623163.1">
    <property type="nucleotide sequence ID" value="NZ_LPWD01000074.1"/>
</dbReference>
<dbReference type="Proteomes" id="UP000095042">
    <property type="component" value="Unassembled WGS sequence"/>
</dbReference>
<comment type="caution">
    <text evidence="9">The sequence shown here is derived from an EMBL/GenBank/DDBJ whole genome shotgun (WGS) entry which is preliminary data.</text>
</comment>
<dbReference type="PANTHER" id="PTHR43163:SF2">
    <property type="entry name" value="ABC TRANSPORTER PERMEASE PROTEIN"/>
    <property type="match status" value="1"/>
</dbReference>
<feature type="transmembrane region" description="Helical" evidence="7">
    <location>
        <begin position="191"/>
        <end position="210"/>
    </location>
</feature>
<feature type="transmembrane region" description="Helical" evidence="7">
    <location>
        <begin position="298"/>
        <end position="320"/>
    </location>
</feature>
<evidence type="ECO:0000256" key="6">
    <source>
        <dbReference type="ARBA" id="ARBA00023136"/>
    </source>
</evidence>
<dbReference type="CDD" id="cd06261">
    <property type="entry name" value="TM_PBP2"/>
    <property type="match status" value="1"/>
</dbReference>
<name>A0A1E3WCW6_9HYPH</name>
<dbReference type="InterPro" id="IPR035906">
    <property type="entry name" value="MetI-like_sf"/>
</dbReference>
<feature type="domain" description="ABC transmembrane type-1" evidence="8">
    <location>
        <begin position="100"/>
        <end position="317"/>
    </location>
</feature>
<sequence length="330" mass="35497">MKAFLSGAAFIGGRLLQALLVMLAILVIAFAVRQSLGDPLREIMGQAVPESERAELRHQLGLDAPWPVQLAGYLSRAATGDLGTSIIYKRPTVEVVLAKFPASFELVLGASLVVLLLAVPGGVYCAVRPQTLRARLVLGLSVLGISVPVFLTGIFLITVFAVWLDWLPAFGRGQTIDLGVWQTGLLTRDGLAHLVLPALTLSSIMLPLFIRLVRGAMLDELGHDYVRTARAKGASPLRVWTVHALRNALLPLVAVGGLQVGTLIAYTLLTETVFQWPGMGFLFLEAVTRADIPLITTYLVLVGLLFVVVNTLVDLLSLALDPRVSLEGAR</sequence>
<dbReference type="PANTHER" id="PTHR43163">
    <property type="entry name" value="DIPEPTIDE TRANSPORT SYSTEM PERMEASE PROTEIN DPPB-RELATED"/>
    <property type="match status" value="1"/>
</dbReference>
<feature type="transmembrane region" description="Helical" evidence="7">
    <location>
        <begin position="248"/>
        <end position="269"/>
    </location>
</feature>
<dbReference type="OrthoDB" id="9805855at2"/>
<evidence type="ECO:0000256" key="2">
    <source>
        <dbReference type="ARBA" id="ARBA00022448"/>
    </source>
</evidence>
<dbReference type="Pfam" id="PF00528">
    <property type="entry name" value="BPD_transp_1"/>
    <property type="match status" value="1"/>
</dbReference>
<evidence type="ECO:0000259" key="8">
    <source>
        <dbReference type="PROSITE" id="PS50928"/>
    </source>
</evidence>
<keyword evidence="10" id="KW-1185">Reference proteome</keyword>
<accession>A0A1E3WCW6</accession>
<protein>
    <submittedName>
        <fullName evidence="9">ABC transporter permease</fullName>
    </submittedName>
</protein>
<dbReference type="AlphaFoldDB" id="A0A1E3WCW6"/>
<organism evidence="9 10">
    <name type="scientific">Methyloceanibacter marginalis</name>
    <dbReference type="NCBI Taxonomy" id="1774971"/>
    <lineage>
        <taxon>Bacteria</taxon>
        <taxon>Pseudomonadati</taxon>
        <taxon>Pseudomonadota</taxon>
        <taxon>Alphaproteobacteria</taxon>
        <taxon>Hyphomicrobiales</taxon>
        <taxon>Hyphomicrobiaceae</taxon>
        <taxon>Methyloceanibacter</taxon>
    </lineage>
</organism>
<keyword evidence="2 7" id="KW-0813">Transport</keyword>
<keyword evidence="5 7" id="KW-1133">Transmembrane helix</keyword>
<feature type="transmembrane region" description="Helical" evidence="7">
    <location>
        <begin position="106"/>
        <end position="127"/>
    </location>
</feature>
<evidence type="ECO:0000256" key="7">
    <source>
        <dbReference type="RuleBase" id="RU363032"/>
    </source>
</evidence>
<evidence type="ECO:0000256" key="3">
    <source>
        <dbReference type="ARBA" id="ARBA00022475"/>
    </source>
</evidence>
<comment type="subcellular location">
    <subcellularLocation>
        <location evidence="1 7">Cell membrane</location>
        <topology evidence="1 7">Multi-pass membrane protein</topology>
    </subcellularLocation>
</comment>
<dbReference type="InterPro" id="IPR000515">
    <property type="entry name" value="MetI-like"/>
</dbReference>
<comment type="similarity">
    <text evidence="7">Belongs to the binding-protein-dependent transport system permease family.</text>
</comment>
<keyword evidence="6 7" id="KW-0472">Membrane</keyword>
<keyword evidence="3" id="KW-1003">Cell membrane</keyword>
<evidence type="ECO:0000313" key="9">
    <source>
        <dbReference type="EMBL" id="ODS03645.1"/>
    </source>
</evidence>
<dbReference type="SUPFAM" id="SSF161098">
    <property type="entry name" value="MetI-like"/>
    <property type="match status" value="1"/>
</dbReference>
<reference evidence="9 10" key="1">
    <citation type="journal article" date="2016" name="Environ. Microbiol.">
        <title>New Methyloceanibacter diversity from North Sea sediments includes methanotroph containing solely the soluble methane monooxygenase.</title>
        <authorList>
            <person name="Vekeman B."/>
            <person name="Kerckhof F.M."/>
            <person name="Cremers G."/>
            <person name="de Vos P."/>
            <person name="Vandamme P."/>
            <person name="Boon N."/>
            <person name="Op den Camp H.J."/>
            <person name="Heylen K."/>
        </authorList>
    </citation>
    <scope>NUCLEOTIDE SEQUENCE [LARGE SCALE GENOMIC DNA]</scope>
    <source>
        <strain evidence="9 10">R-67177</strain>
    </source>
</reference>
<dbReference type="GO" id="GO:0055085">
    <property type="term" value="P:transmembrane transport"/>
    <property type="evidence" value="ECO:0007669"/>
    <property type="project" value="InterPro"/>
</dbReference>
<evidence type="ECO:0000313" key="10">
    <source>
        <dbReference type="Proteomes" id="UP000095042"/>
    </source>
</evidence>
<dbReference type="EMBL" id="LPWD01000074">
    <property type="protein sequence ID" value="ODS03645.1"/>
    <property type="molecule type" value="Genomic_DNA"/>
</dbReference>
<evidence type="ECO:0000256" key="4">
    <source>
        <dbReference type="ARBA" id="ARBA00022692"/>
    </source>
</evidence>
<dbReference type="PROSITE" id="PS50928">
    <property type="entry name" value="ABC_TM1"/>
    <property type="match status" value="1"/>
</dbReference>
<dbReference type="Gene3D" id="1.10.3720.10">
    <property type="entry name" value="MetI-like"/>
    <property type="match status" value="1"/>
</dbReference>
<evidence type="ECO:0000256" key="5">
    <source>
        <dbReference type="ARBA" id="ARBA00022989"/>
    </source>
</evidence>
<dbReference type="GO" id="GO:0005886">
    <property type="term" value="C:plasma membrane"/>
    <property type="evidence" value="ECO:0007669"/>
    <property type="project" value="UniProtKB-SubCell"/>
</dbReference>